<dbReference type="RefSeq" id="WP_093045693.1">
    <property type="nucleotide sequence ID" value="NZ_FNQR01000012.1"/>
</dbReference>
<dbReference type="InterPro" id="IPR015835">
    <property type="entry name" value="HMP/thiamine-bd"/>
</dbReference>
<evidence type="ECO:0000259" key="2">
    <source>
        <dbReference type="Pfam" id="PF07615"/>
    </source>
</evidence>
<dbReference type="GO" id="GO:0030975">
    <property type="term" value="F:thiamine binding"/>
    <property type="evidence" value="ECO:0007669"/>
    <property type="project" value="InterPro"/>
</dbReference>
<dbReference type="OrthoDB" id="7767286at2"/>
<dbReference type="SUPFAM" id="SSF89957">
    <property type="entry name" value="MTH1187/YkoF-like"/>
    <property type="match status" value="1"/>
</dbReference>
<name>A0A1H4FSM6_9BACI</name>
<evidence type="ECO:0000256" key="1">
    <source>
        <dbReference type="PIRSR" id="PIRSR021331-1"/>
    </source>
</evidence>
<evidence type="ECO:0000313" key="3">
    <source>
        <dbReference type="EMBL" id="SEB00305.1"/>
    </source>
</evidence>
<dbReference type="InterPro" id="IPR011522">
    <property type="entry name" value="Thiamin/HMP-bd_put_YkoF"/>
</dbReference>
<dbReference type="STRING" id="571932.SAMN05421743_112110"/>
<evidence type="ECO:0000313" key="4">
    <source>
        <dbReference type="Proteomes" id="UP000198584"/>
    </source>
</evidence>
<dbReference type="Gene3D" id="3.30.70.930">
    <property type="match status" value="2"/>
</dbReference>
<dbReference type="InterPro" id="IPR029756">
    <property type="entry name" value="MTH1187/YkoF-like"/>
</dbReference>
<dbReference type="Proteomes" id="UP000198584">
    <property type="component" value="Unassembled WGS sequence"/>
</dbReference>
<gene>
    <name evidence="3" type="ORF">SAMN05421743_112110</name>
</gene>
<feature type="binding site" evidence="1">
    <location>
        <position position="51"/>
    </location>
    <ligand>
        <name>thiamine</name>
        <dbReference type="ChEBI" id="CHEBI:18385"/>
    </ligand>
</feature>
<dbReference type="AlphaFoldDB" id="A0A1H4FSM6"/>
<keyword evidence="4" id="KW-1185">Reference proteome</keyword>
<proteinExistence type="predicted"/>
<dbReference type="PIRSF" id="PIRSF021331">
    <property type="entry name" value="YkoF"/>
    <property type="match status" value="1"/>
</dbReference>
<feature type="domain" description="Thiamin/hydroxymethyl pyrimidine-binding YkoF putative" evidence="2">
    <location>
        <begin position="115"/>
        <end position="193"/>
    </location>
</feature>
<organism evidence="3 4">
    <name type="scientific">Thalassobacillus cyri</name>
    <dbReference type="NCBI Taxonomy" id="571932"/>
    <lineage>
        <taxon>Bacteria</taxon>
        <taxon>Bacillati</taxon>
        <taxon>Bacillota</taxon>
        <taxon>Bacilli</taxon>
        <taxon>Bacillales</taxon>
        <taxon>Bacillaceae</taxon>
        <taxon>Thalassobacillus</taxon>
    </lineage>
</organism>
<dbReference type="EMBL" id="FNQR01000012">
    <property type="protein sequence ID" value="SEB00305.1"/>
    <property type="molecule type" value="Genomic_DNA"/>
</dbReference>
<dbReference type="Pfam" id="PF07615">
    <property type="entry name" value="Ykof"/>
    <property type="match status" value="2"/>
</dbReference>
<protein>
    <submittedName>
        <fullName evidence="3">YKOF-related Family</fullName>
    </submittedName>
</protein>
<reference evidence="3 4" key="1">
    <citation type="submission" date="2016-10" db="EMBL/GenBank/DDBJ databases">
        <authorList>
            <person name="de Groot N.N."/>
        </authorList>
    </citation>
    <scope>NUCLEOTIDE SEQUENCE [LARGE SCALE GENOMIC DNA]</scope>
    <source>
        <strain evidence="3 4">CCM7597</strain>
    </source>
</reference>
<feature type="binding site" evidence="1">
    <location>
        <position position="19"/>
    </location>
    <ligand>
        <name>thiamine</name>
        <dbReference type="ChEBI" id="CHEBI:18385"/>
    </ligand>
</feature>
<sequence length="201" mass="21913">MSNNVCKGTSRIAGCRFSVHPMTDDFVNVILSALKEVDTSKVWLETDDVSTCVRGKIAHVFDVTEAIFSHAAKTGHHVAFSGTYSIGCPGDTDGDVYMAENNRKLNTPIAINQYAACDFALYPLGSDSYMDKIMEQIEAAKQRGLTVEGIHYATKLKGEADDIFTTLENAFTATQEHNDHVVMTASISANSPSHQKGEDDE</sequence>
<accession>A0A1H4FSM6</accession>
<feature type="domain" description="Thiamin/hydroxymethyl pyrimidine-binding YkoF putative" evidence="2">
    <location>
        <begin position="12"/>
        <end position="91"/>
    </location>
</feature>